<dbReference type="Proteomes" id="UP000253961">
    <property type="component" value="Unassembled WGS sequence"/>
</dbReference>
<keyword evidence="3" id="KW-0547">Nucleotide-binding</keyword>
<accession>A0A369PYN4</accession>
<dbReference type="EMBL" id="QPKV01000004">
    <property type="protein sequence ID" value="RDC56097.1"/>
    <property type="molecule type" value="Genomic_DNA"/>
</dbReference>
<gene>
    <name evidence="3" type="ORF">DU508_10760</name>
</gene>
<keyword evidence="4" id="KW-1185">Reference proteome</keyword>
<dbReference type="PANTHER" id="PTHR33295">
    <property type="entry name" value="ATPASE"/>
    <property type="match status" value="1"/>
</dbReference>
<dbReference type="Gene3D" id="3.40.50.300">
    <property type="entry name" value="P-loop containing nucleotide triphosphate hydrolases"/>
    <property type="match status" value="1"/>
</dbReference>
<dbReference type="Pfam" id="PF13635">
    <property type="entry name" value="DUF4143"/>
    <property type="match status" value="1"/>
</dbReference>
<dbReference type="PANTHER" id="PTHR33295:SF20">
    <property type="entry name" value="ATPASE"/>
    <property type="match status" value="1"/>
</dbReference>
<dbReference type="InterPro" id="IPR041682">
    <property type="entry name" value="AAA_14"/>
</dbReference>
<evidence type="ECO:0000313" key="4">
    <source>
        <dbReference type="Proteomes" id="UP000253961"/>
    </source>
</evidence>
<dbReference type="RefSeq" id="WP_115402828.1">
    <property type="nucleotide sequence ID" value="NZ_QPKV01000004.1"/>
</dbReference>
<dbReference type="SUPFAM" id="SSF52980">
    <property type="entry name" value="Restriction endonuclease-like"/>
    <property type="match status" value="1"/>
</dbReference>
<name>A0A369PYN4_9SPHI</name>
<comment type="caution">
    <text evidence="3">The sequence shown here is derived from an EMBL/GenBank/DDBJ whole genome shotgun (WGS) entry which is preliminary data.</text>
</comment>
<organism evidence="3 4">
    <name type="scientific">Pedobacter chinensis</name>
    <dbReference type="NCBI Taxonomy" id="2282421"/>
    <lineage>
        <taxon>Bacteria</taxon>
        <taxon>Pseudomonadati</taxon>
        <taxon>Bacteroidota</taxon>
        <taxon>Sphingobacteriia</taxon>
        <taxon>Sphingobacteriales</taxon>
        <taxon>Sphingobacteriaceae</taxon>
        <taxon>Pedobacter</taxon>
    </lineage>
</organism>
<proteinExistence type="predicted"/>
<dbReference type="AlphaFoldDB" id="A0A369PYN4"/>
<dbReference type="SUPFAM" id="SSF52540">
    <property type="entry name" value="P-loop containing nucleoside triphosphate hydrolases"/>
    <property type="match status" value="1"/>
</dbReference>
<feature type="domain" description="AAA" evidence="1">
    <location>
        <begin position="24"/>
        <end position="154"/>
    </location>
</feature>
<evidence type="ECO:0000259" key="1">
    <source>
        <dbReference type="Pfam" id="PF13173"/>
    </source>
</evidence>
<dbReference type="InterPro" id="IPR011335">
    <property type="entry name" value="Restrct_endonuc-II-like"/>
</dbReference>
<dbReference type="Pfam" id="PF13173">
    <property type="entry name" value="AAA_14"/>
    <property type="match status" value="1"/>
</dbReference>
<feature type="domain" description="DUF4143" evidence="2">
    <location>
        <begin position="201"/>
        <end position="347"/>
    </location>
</feature>
<dbReference type="InterPro" id="IPR025420">
    <property type="entry name" value="DUF4143"/>
</dbReference>
<protein>
    <submittedName>
        <fullName evidence="3">ATP-binding protein</fullName>
    </submittedName>
</protein>
<keyword evidence="3" id="KW-0067">ATP-binding</keyword>
<reference evidence="3 4" key="1">
    <citation type="submission" date="2018-07" db="EMBL/GenBank/DDBJ databases">
        <title>Pedobacter sp. nov., isolated from soil.</title>
        <authorList>
            <person name="Zhou L.Y."/>
            <person name="Du Z.J."/>
        </authorList>
    </citation>
    <scope>NUCLEOTIDE SEQUENCE [LARGE SCALE GENOMIC DNA]</scope>
    <source>
        <strain evidence="3 4">JDX94</strain>
    </source>
</reference>
<dbReference type="GO" id="GO:0005524">
    <property type="term" value="F:ATP binding"/>
    <property type="evidence" value="ECO:0007669"/>
    <property type="project" value="UniProtKB-KW"/>
</dbReference>
<sequence>MNIPANILKRNKYIFKIQPFIRKNLIKVLTGQRRVGKSYLVFQLINYILEQDKDSNIIYMNKEDLQFDFIKNATDLNDYIISKIKPNALNYIFIDEIQDIVDFEKALRSFLLDQNNDIYITGSNAKMLSGELATYLSGRYVEFTIYSLSYSEFLQFHKLDNNDKNMDHYFKYGGLPYLINLALNEQAFEYLNSIYTTILFRDVVSRYNLRNSNFLEKLVLFLADNIGSLFSAKKISDFLKSQQTKIAPNQIQTYTKYLVNAYVIHEVDRYDIIGKRIFETGSKFYFENTGIRNAIIGYKPQDLGKLLENVVYNHLLYLGYKIKVGTMNTKEIDFIAERNNEFIYIQIALKLDDEATIKREFENLLQIANNYPKYVITNTQFNGNTYRGIQHVYIRDFLMWEQ</sequence>
<dbReference type="InterPro" id="IPR027417">
    <property type="entry name" value="P-loop_NTPase"/>
</dbReference>
<evidence type="ECO:0000259" key="2">
    <source>
        <dbReference type="Pfam" id="PF13635"/>
    </source>
</evidence>
<dbReference type="OrthoDB" id="9801840at2"/>
<evidence type="ECO:0000313" key="3">
    <source>
        <dbReference type="EMBL" id="RDC56097.1"/>
    </source>
</evidence>